<organism evidence="1 2">
    <name type="scientific">Microbacterium laevaniformans</name>
    <dbReference type="NCBI Taxonomy" id="36807"/>
    <lineage>
        <taxon>Bacteria</taxon>
        <taxon>Bacillati</taxon>
        <taxon>Actinomycetota</taxon>
        <taxon>Actinomycetes</taxon>
        <taxon>Micrococcales</taxon>
        <taxon>Microbacteriaceae</taxon>
        <taxon>Microbacterium</taxon>
    </lineage>
</organism>
<evidence type="ECO:0000313" key="1">
    <source>
        <dbReference type="EMBL" id="KXZ60996.1"/>
    </source>
</evidence>
<dbReference type="EMBL" id="LRAD01000025">
    <property type="protein sequence ID" value="KXZ60996.1"/>
    <property type="molecule type" value="Genomic_DNA"/>
</dbReference>
<dbReference type="AlphaFoldDB" id="A0A150HFW8"/>
<protein>
    <recommendedName>
        <fullName evidence="3">Zinc ABC transporter ATPase</fullName>
    </recommendedName>
</protein>
<reference evidence="1 2" key="1">
    <citation type="submission" date="2016-01" db="EMBL/GenBank/DDBJ databases">
        <title>Draft genome sequences of Microbacterium laevaniformans LCDC 91-0039 and the type strain of Microbacterium hominis LCDC 84-209.</title>
        <authorList>
            <person name="Bernier A.-M."/>
            <person name="Bernard K."/>
        </authorList>
    </citation>
    <scope>NUCLEOTIDE SEQUENCE [LARGE SCALE GENOMIC DNA]</scope>
    <source>
        <strain evidence="1 2">LCDC 91-0039</strain>
    </source>
</reference>
<keyword evidence="2" id="KW-1185">Reference proteome</keyword>
<evidence type="ECO:0008006" key="3">
    <source>
        <dbReference type="Google" id="ProtNLM"/>
    </source>
</evidence>
<comment type="caution">
    <text evidence="1">The sequence shown here is derived from an EMBL/GenBank/DDBJ whole genome shotgun (WGS) entry which is preliminary data.</text>
</comment>
<dbReference type="PATRIC" id="fig|36807.3.peg.1016"/>
<sequence>MTHDDGDVDWEEVIRGMIARSAASAPTEPGVYRMPCGNCYVDFFLTSDGAERWLVPGDERSYTRDTVAVARHGDYPWERMYTLAHAAAEIRRRAADVGRPVDALIEELAMIAEAADAAENEEIARIVRERPTDSEDIPLADLARKFGIDLDEL</sequence>
<accession>A0A150HFW8</accession>
<dbReference type="RefSeq" id="WP_061682407.1">
    <property type="nucleotide sequence ID" value="NZ_LRAD01000025.1"/>
</dbReference>
<dbReference type="Proteomes" id="UP000075357">
    <property type="component" value="Unassembled WGS sequence"/>
</dbReference>
<gene>
    <name evidence="1" type="ORF">Mlaev_00992</name>
</gene>
<name>A0A150HFW8_9MICO</name>
<evidence type="ECO:0000313" key="2">
    <source>
        <dbReference type="Proteomes" id="UP000075357"/>
    </source>
</evidence>
<proteinExistence type="predicted"/>